<evidence type="ECO:0000313" key="9">
    <source>
        <dbReference type="EMBL" id="ANF53760.1"/>
    </source>
</evidence>
<evidence type="ECO:0000256" key="7">
    <source>
        <dbReference type="RuleBase" id="RU000408"/>
    </source>
</evidence>
<evidence type="ECO:0000256" key="1">
    <source>
        <dbReference type="ARBA" id="ARBA00004496"/>
    </source>
</evidence>
<dbReference type="Pfam" id="PF00313">
    <property type="entry name" value="CSD"/>
    <property type="match status" value="1"/>
</dbReference>
<accession>A0A172Y3H1</accession>
<feature type="region of interest" description="Disordered" evidence="8">
    <location>
        <begin position="50"/>
        <end position="70"/>
    </location>
</feature>
<dbReference type="PANTHER" id="PTHR46565">
    <property type="entry name" value="COLD SHOCK DOMAIN PROTEIN 2"/>
    <property type="match status" value="1"/>
</dbReference>
<sequence>MATGTVKWFNSTKGYGFIQPDDGGKDVFVHISAVEQAGLRGLDENQKVSYEIERDRRSGKESAGQLKTEG</sequence>
<evidence type="ECO:0000256" key="4">
    <source>
        <dbReference type="ARBA" id="ARBA00023125"/>
    </source>
</evidence>
<dbReference type="InterPro" id="IPR019844">
    <property type="entry name" value="CSD_CS"/>
</dbReference>
<dbReference type="SUPFAM" id="SSF50249">
    <property type="entry name" value="Nucleic acid-binding proteins"/>
    <property type="match status" value="1"/>
</dbReference>
<evidence type="ECO:0000256" key="8">
    <source>
        <dbReference type="SAM" id="MobiDB-lite"/>
    </source>
</evidence>
<dbReference type="InterPro" id="IPR002059">
    <property type="entry name" value="CSP_DNA-bd"/>
</dbReference>
<comment type="subcellular location">
    <subcellularLocation>
        <location evidence="1 7">Cytoplasm</location>
    </subcellularLocation>
</comment>
<protein>
    <submittedName>
        <fullName evidence="9">Cold-shock protein</fullName>
    </submittedName>
</protein>
<dbReference type="CDD" id="cd04458">
    <property type="entry name" value="CSP_CDS"/>
    <property type="match status" value="1"/>
</dbReference>
<dbReference type="InterPro" id="IPR012340">
    <property type="entry name" value="NA-bd_OB-fold"/>
</dbReference>
<dbReference type="EMBL" id="CP015614">
    <property type="protein sequence ID" value="ANF53760.1"/>
    <property type="molecule type" value="Genomic_DNA"/>
</dbReference>
<dbReference type="GO" id="GO:0005829">
    <property type="term" value="C:cytosol"/>
    <property type="evidence" value="ECO:0007669"/>
    <property type="project" value="UniProtKB-ARBA"/>
</dbReference>
<dbReference type="GO" id="GO:0003677">
    <property type="term" value="F:DNA binding"/>
    <property type="evidence" value="ECO:0007669"/>
    <property type="project" value="UniProtKB-KW"/>
</dbReference>
<keyword evidence="3" id="KW-0805">Transcription regulation</keyword>
<evidence type="ECO:0000256" key="5">
    <source>
        <dbReference type="ARBA" id="ARBA00023159"/>
    </source>
</evidence>
<keyword evidence="6" id="KW-0804">Transcription</keyword>
<evidence type="ECO:0000256" key="3">
    <source>
        <dbReference type="ARBA" id="ARBA00023015"/>
    </source>
</evidence>
<gene>
    <name evidence="9" type="ORF">DA69_02725</name>
</gene>
<dbReference type="AlphaFoldDB" id="A0A172Y3H1"/>
<dbReference type="PROSITE" id="PS51857">
    <property type="entry name" value="CSD_2"/>
    <property type="match status" value="1"/>
</dbReference>
<dbReference type="STRING" id="588932.DA69_02725"/>
<dbReference type="eggNOG" id="COG1278">
    <property type="taxonomic scope" value="Bacteria"/>
</dbReference>
<evidence type="ECO:0000256" key="2">
    <source>
        <dbReference type="ARBA" id="ARBA00022490"/>
    </source>
</evidence>
<reference evidence="9 10" key="1">
    <citation type="journal article" date="2014" name="Genome Announc.">
        <title>Genome Sequence of a Promising Hydrogen-Producing Facultative Anaerobic Bacterium, Brevundimonas naejangsanensis Strain B1.</title>
        <authorList>
            <person name="Su H."/>
            <person name="Zhang T."/>
            <person name="Bao M."/>
            <person name="Jiang Y."/>
            <person name="Wang Y."/>
            <person name="Tan T."/>
        </authorList>
    </citation>
    <scope>NUCLEOTIDE SEQUENCE [LARGE SCALE GENOMIC DNA]</scope>
    <source>
        <strain evidence="9 10">B1</strain>
    </source>
</reference>
<dbReference type="OrthoDB" id="9801074at2"/>
<feature type="compositionally biased region" description="Basic and acidic residues" evidence="8">
    <location>
        <begin position="50"/>
        <end position="60"/>
    </location>
</feature>
<dbReference type="KEGG" id="bne:DA69_02725"/>
<dbReference type="SMART" id="SM00357">
    <property type="entry name" value="CSP"/>
    <property type="match status" value="1"/>
</dbReference>
<organism evidence="9 10">
    <name type="scientific">Brevundimonas naejangsanensis</name>
    <dbReference type="NCBI Taxonomy" id="588932"/>
    <lineage>
        <taxon>Bacteria</taxon>
        <taxon>Pseudomonadati</taxon>
        <taxon>Pseudomonadota</taxon>
        <taxon>Alphaproteobacteria</taxon>
        <taxon>Caulobacterales</taxon>
        <taxon>Caulobacteraceae</taxon>
        <taxon>Brevundimonas</taxon>
    </lineage>
</organism>
<dbReference type="Gene3D" id="2.40.50.140">
    <property type="entry name" value="Nucleic acid-binding proteins"/>
    <property type="match status" value="1"/>
</dbReference>
<dbReference type="InterPro" id="IPR011129">
    <property type="entry name" value="CSD"/>
</dbReference>
<keyword evidence="4" id="KW-0238">DNA-binding</keyword>
<dbReference type="GeneID" id="56577533"/>
<dbReference type="InterPro" id="IPR012156">
    <property type="entry name" value="Cold_shock_CspA"/>
</dbReference>
<keyword evidence="10" id="KW-1185">Reference proteome</keyword>
<dbReference type="PIRSF" id="PIRSF002599">
    <property type="entry name" value="Cold_shock_A"/>
    <property type="match status" value="1"/>
</dbReference>
<dbReference type="RefSeq" id="WP_003164457.1">
    <property type="nucleotide sequence ID" value="NZ_CP015614.1"/>
</dbReference>
<keyword evidence="2" id="KW-0963">Cytoplasm</keyword>
<evidence type="ECO:0000256" key="6">
    <source>
        <dbReference type="ARBA" id="ARBA00023163"/>
    </source>
</evidence>
<dbReference type="PROSITE" id="PS00352">
    <property type="entry name" value="CSD_1"/>
    <property type="match status" value="1"/>
</dbReference>
<evidence type="ECO:0000313" key="10">
    <source>
        <dbReference type="Proteomes" id="UP000077603"/>
    </source>
</evidence>
<name>A0A172Y3H1_9CAUL</name>
<keyword evidence="5" id="KW-0010">Activator</keyword>
<dbReference type="PRINTS" id="PR00050">
    <property type="entry name" value="COLDSHOCK"/>
</dbReference>
<dbReference type="PANTHER" id="PTHR46565:SF20">
    <property type="entry name" value="COLD SHOCK DOMAIN-CONTAINING PROTEIN 4"/>
    <property type="match status" value="1"/>
</dbReference>
<proteinExistence type="predicted"/>
<dbReference type="Proteomes" id="UP000077603">
    <property type="component" value="Chromosome"/>
</dbReference>
<dbReference type="FunFam" id="2.40.50.140:FF:000006">
    <property type="entry name" value="Cold shock protein CspC"/>
    <property type="match status" value="1"/>
</dbReference>